<feature type="signal peptide" evidence="1">
    <location>
        <begin position="1"/>
        <end position="19"/>
    </location>
</feature>
<dbReference type="STRING" id="1278819.BHE19_22060"/>
<sequence>MKKISLIVLFGMSYLVSNAQSLTPTSHISAPGTADAFKAGYTFSYATAGTPWNGSLISYGGFSVNNYDTQISSDYGPNGGNHISFRTKNGDSNIWNPWIELATKARNDFDGDQSVNGLVGIGITPVHKLHINGGHGDSRILLHSVGGVDDARQADLMLWASEPGWTYSGVGIGNNVHNFKNAVGGLSLLNTARGGSYIRLLDNSMLFNVISSSGLDKQALSISSEGNIGIGVTNPVNKLDVNGRIHSKEVKIDLDFPAPDYVFSNDYKLRSLEEVEDYVKKNNHLPEIPSAKEFEKNGVLLAEMNMALLKKVEELILYMIEMKKDITILKEENKALKEKK</sequence>
<evidence type="ECO:0000313" key="2">
    <source>
        <dbReference type="EMBL" id="OHT47024.1"/>
    </source>
</evidence>
<protein>
    <recommendedName>
        <fullName evidence="6">Peptidase S74 domain-containing protein</fullName>
    </recommendedName>
</protein>
<evidence type="ECO:0000313" key="5">
    <source>
        <dbReference type="Proteomes" id="UP000198319"/>
    </source>
</evidence>
<dbReference type="AlphaFoldDB" id="A0A1S1JBS4"/>
<accession>A0A1S1JBS4</accession>
<reference evidence="2" key="2">
    <citation type="submission" date="2016-09" db="EMBL/GenBank/DDBJ databases">
        <authorList>
            <person name="Capua I."/>
            <person name="De Benedictis P."/>
            <person name="Joannis T."/>
            <person name="Lombin L.H."/>
            <person name="Cattoli G."/>
        </authorList>
    </citation>
    <scope>NUCLEOTIDE SEQUENCE [LARGE SCALE GENOMIC DNA]</scope>
    <source>
        <strain evidence="2">MSU</strain>
    </source>
</reference>
<name>A0A1S1JBS4_9FLAO</name>
<dbReference type="Proteomes" id="UP000198319">
    <property type="component" value="Unassembled WGS sequence"/>
</dbReference>
<evidence type="ECO:0008006" key="6">
    <source>
        <dbReference type="Google" id="ProtNLM"/>
    </source>
</evidence>
<dbReference type="OrthoDB" id="9808753at2"/>
<reference evidence="3 5" key="3">
    <citation type="submission" date="2016-11" db="EMBL/GenBank/DDBJ databases">
        <title>Whole genomes of Flavobacteriaceae.</title>
        <authorList>
            <person name="Stine C."/>
            <person name="Li C."/>
            <person name="Tadesse D."/>
        </authorList>
    </citation>
    <scope>NUCLEOTIDE SEQUENCE [LARGE SCALE GENOMIC DNA]</scope>
    <source>
        <strain evidence="3 5">ATCC BAA-2541</strain>
    </source>
</reference>
<feature type="chain" id="PRO_5010240302" description="Peptidase S74 domain-containing protein" evidence="1">
    <location>
        <begin position="20"/>
        <end position="340"/>
    </location>
</feature>
<dbReference type="EMBL" id="MUHG01000037">
    <property type="protein sequence ID" value="OXB14491.1"/>
    <property type="molecule type" value="Genomic_DNA"/>
</dbReference>
<dbReference type="RefSeq" id="WP_070905769.1">
    <property type="nucleotide sequence ID" value="NZ_MIKE01000009.1"/>
</dbReference>
<reference evidence="4" key="1">
    <citation type="submission" date="2016-09" db="EMBL/GenBank/DDBJ databases">
        <authorList>
            <person name="Chen S."/>
            <person name="Walker E."/>
        </authorList>
    </citation>
    <scope>NUCLEOTIDE SEQUENCE [LARGE SCALE GENOMIC DNA]</scope>
    <source>
        <strain evidence="4">MSU</strain>
    </source>
</reference>
<keyword evidence="5" id="KW-1185">Reference proteome</keyword>
<gene>
    <name evidence="3" type="ORF">B0A71_21565</name>
    <name evidence="2" type="ORF">BHE19_22060</name>
</gene>
<proteinExistence type="predicted"/>
<evidence type="ECO:0000313" key="4">
    <source>
        <dbReference type="Proteomes" id="UP000180252"/>
    </source>
</evidence>
<evidence type="ECO:0000256" key="1">
    <source>
        <dbReference type="SAM" id="SignalP"/>
    </source>
</evidence>
<keyword evidence="1" id="KW-0732">Signal</keyword>
<dbReference type="Proteomes" id="UP000180252">
    <property type="component" value="Unassembled WGS sequence"/>
</dbReference>
<dbReference type="EMBL" id="MIKE01000009">
    <property type="protein sequence ID" value="OHT47024.1"/>
    <property type="molecule type" value="Genomic_DNA"/>
</dbReference>
<organism evidence="2 4">
    <name type="scientific">Flavobacterium tructae</name>
    <dbReference type="NCBI Taxonomy" id="1114873"/>
    <lineage>
        <taxon>Bacteria</taxon>
        <taxon>Pseudomonadati</taxon>
        <taxon>Bacteroidota</taxon>
        <taxon>Flavobacteriia</taxon>
        <taxon>Flavobacteriales</taxon>
        <taxon>Flavobacteriaceae</taxon>
        <taxon>Flavobacterium</taxon>
    </lineage>
</organism>
<comment type="caution">
    <text evidence="2">The sequence shown here is derived from an EMBL/GenBank/DDBJ whole genome shotgun (WGS) entry which is preliminary data.</text>
</comment>
<evidence type="ECO:0000313" key="3">
    <source>
        <dbReference type="EMBL" id="OXB14491.1"/>
    </source>
</evidence>